<dbReference type="EMBL" id="JAOTPO010000013">
    <property type="protein sequence ID" value="MDE5415117.1"/>
    <property type="molecule type" value="Genomic_DNA"/>
</dbReference>
<sequence length="157" mass="18567">MKLPYGVTGGYYKPVLEKEPPCIDEKGFYRTCKEIAAKKHLKCEIIHDLFCSSYCAVKFNYQPRPIYVLCNRAHPFIGFCLFESLGEGHVFHWDQFIDFEELEREFKSDYYVLSVEELSKPFQLQEHEELRTVSSIIEQVNYYQPRTIGEAIFNAWD</sequence>
<accession>A0ABT5VI32</accession>
<dbReference type="RefSeq" id="WP_275119724.1">
    <property type="nucleotide sequence ID" value="NZ_JAOTPO010000013.1"/>
</dbReference>
<reference evidence="1" key="1">
    <citation type="submission" date="2024-05" db="EMBL/GenBank/DDBJ databases">
        <title>Alkalihalobacillus sp. strain MEB203 novel alkaliphilic bacterium from Lonar Lake, India.</title>
        <authorList>
            <person name="Joshi A."/>
            <person name="Thite S."/>
            <person name="Mengade P."/>
        </authorList>
    </citation>
    <scope>NUCLEOTIDE SEQUENCE</scope>
    <source>
        <strain evidence="1">MEB 203</strain>
    </source>
</reference>
<evidence type="ECO:0000313" key="2">
    <source>
        <dbReference type="Proteomes" id="UP001148125"/>
    </source>
</evidence>
<comment type="caution">
    <text evidence="1">The sequence shown here is derived from an EMBL/GenBank/DDBJ whole genome shotgun (WGS) entry which is preliminary data.</text>
</comment>
<dbReference type="Proteomes" id="UP001148125">
    <property type="component" value="Unassembled WGS sequence"/>
</dbReference>
<name>A0ABT5VI32_9BACI</name>
<proteinExistence type="predicted"/>
<organism evidence="1 2">
    <name type="scientific">Alkalihalobacterium chitinilyticum</name>
    <dbReference type="NCBI Taxonomy" id="2980103"/>
    <lineage>
        <taxon>Bacteria</taxon>
        <taxon>Bacillati</taxon>
        <taxon>Bacillota</taxon>
        <taxon>Bacilli</taxon>
        <taxon>Bacillales</taxon>
        <taxon>Bacillaceae</taxon>
        <taxon>Alkalihalobacterium</taxon>
    </lineage>
</organism>
<evidence type="ECO:0000313" key="1">
    <source>
        <dbReference type="EMBL" id="MDE5415117.1"/>
    </source>
</evidence>
<keyword evidence="2" id="KW-1185">Reference proteome</keyword>
<protein>
    <submittedName>
        <fullName evidence="1">Uncharacterized protein</fullName>
    </submittedName>
</protein>
<gene>
    <name evidence="1" type="ORF">N7Z68_17280</name>
</gene>